<protein>
    <submittedName>
        <fullName evidence="4">TetR/AcrR family transcriptional regulator</fullName>
    </submittedName>
</protein>
<evidence type="ECO:0000259" key="3">
    <source>
        <dbReference type="PROSITE" id="PS50977"/>
    </source>
</evidence>
<keyword evidence="1 2" id="KW-0238">DNA-binding</keyword>
<dbReference type="EMBL" id="RHGY01000001">
    <property type="protein sequence ID" value="RRG18778.1"/>
    <property type="molecule type" value="Genomic_DNA"/>
</dbReference>
<sequence>MTEPKQTERRTKTALLNDVYQAALVLGNELGYNRITFSEISKRANVTRATLYRHWQSPFGLLYAAVQYYSESHPNQVQPSDFEQQSLRQNLITALMRFESSFRSVPNPDSFMAYFVSEIVKDVPENREILAELKTTNRYYMNLIIDVALAKQELQQRPSDFLLNLPMETLIYQMGVNHQRISEKLVTMIVDQMLIPTFESQAK</sequence>
<feature type="domain" description="HTH tetR-type" evidence="3">
    <location>
        <begin position="13"/>
        <end position="73"/>
    </location>
</feature>
<dbReference type="SUPFAM" id="SSF46689">
    <property type="entry name" value="Homeodomain-like"/>
    <property type="match status" value="1"/>
</dbReference>
<dbReference type="GO" id="GO:0003677">
    <property type="term" value="F:DNA binding"/>
    <property type="evidence" value="ECO:0007669"/>
    <property type="project" value="UniProtKB-UniRule"/>
</dbReference>
<gene>
    <name evidence="4" type="ORF">D3P96_01995</name>
</gene>
<dbReference type="InterPro" id="IPR001647">
    <property type="entry name" value="HTH_TetR"/>
</dbReference>
<accession>A0A3P2RMN2</accession>
<evidence type="ECO:0000313" key="5">
    <source>
        <dbReference type="Proteomes" id="UP000275836"/>
    </source>
</evidence>
<dbReference type="AlphaFoldDB" id="A0A3P2RMN2"/>
<dbReference type="Gene3D" id="1.10.357.10">
    <property type="entry name" value="Tetracycline Repressor, domain 2"/>
    <property type="match status" value="1"/>
</dbReference>
<reference evidence="4 5" key="1">
    <citation type="submission" date="2018-10" db="EMBL/GenBank/DDBJ databases">
        <title>Draft genome sequence of Weissella viridescens UCO-SMC3.</title>
        <authorList>
            <person name="Garcia-Cancino A."/>
            <person name="Espinoza-Monje M."/>
            <person name="Albarracin L."/>
            <person name="Garcia-Castillo V."/>
            <person name="Campos-Martin J."/>
            <person name="Nakano Y."/>
            <person name="Guitierrez-Zamorano C."/>
            <person name="Ikeda-Ohtsubo W."/>
            <person name="Morita H."/>
            <person name="Kitazawa H."/>
            <person name="Villena J."/>
        </authorList>
    </citation>
    <scope>NUCLEOTIDE SEQUENCE [LARGE SCALE GENOMIC DNA]</scope>
    <source>
        <strain evidence="4 5">UCO-SMC3</strain>
    </source>
</reference>
<feature type="DNA-binding region" description="H-T-H motif" evidence="2">
    <location>
        <begin position="36"/>
        <end position="55"/>
    </location>
</feature>
<dbReference type="Pfam" id="PF00440">
    <property type="entry name" value="TetR_N"/>
    <property type="match status" value="1"/>
</dbReference>
<dbReference type="RefSeq" id="WP_124942717.1">
    <property type="nucleotide sequence ID" value="NZ_RHGY01000001.1"/>
</dbReference>
<dbReference type="OrthoDB" id="9796019at2"/>
<dbReference type="Proteomes" id="UP000275836">
    <property type="component" value="Unassembled WGS sequence"/>
</dbReference>
<dbReference type="InterPro" id="IPR009057">
    <property type="entry name" value="Homeodomain-like_sf"/>
</dbReference>
<proteinExistence type="predicted"/>
<comment type="caution">
    <text evidence="4">The sequence shown here is derived from an EMBL/GenBank/DDBJ whole genome shotgun (WGS) entry which is preliminary data.</text>
</comment>
<evidence type="ECO:0000313" key="4">
    <source>
        <dbReference type="EMBL" id="RRG18778.1"/>
    </source>
</evidence>
<dbReference type="PROSITE" id="PS50977">
    <property type="entry name" value="HTH_TETR_2"/>
    <property type="match status" value="1"/>
</dbReference>
<organism evidence="4 5">
    <name type="scientific">Weissella viridescens</name>
    <name type="common">Lactobacillus viridescens</name>
    <dbReference type="NCBI Taxonomy" id="1629"/>
    <lineage>
        <taxon>Bacteria</taxon>
        <taxon>Bacillati</taxon>
        <taxon>Bacillota</taxon>
        <taxon>Bacilli</taxon>
        <taxon>Lactobacillales</taxon>
        <taxon>Lactobacillaceae</taxon>
        <taxon>Weissella</taxon>
    </lineage>
</organism>
<evidence type="ECO:0000256" key="1">
    <source>
        <dbReference type="ARBA" id="ARBA00023125"/>
    </source>
</evidence>
<evidence type="ECO:0000256" key="2">
    <source>
        <dbReference type="PROSITE-ProRule" id="PRU00335"/>
    </source>
</evidence>
<name>A0A3P2RMN2_WEIVI</name>